<dbReference type="Proteomes" id="UP000504631">
    <property type="component" value="Unplaced"/>
</dbReference>
<evidence type="ECO:0000313" key="13">
    <source>
        <dbReference type="Proteomes" id="UP000504631"/>
    </source>
</evidence>
<dbReference type="InterPro" id="IPR026055">
    <property type="entry name" value="FAR"/>
</dbReference>
<dbReference type="GO" id="GO:0005777">
    <property type="term" value="C:peroxisome"/>
    <property type="evidence" value="ECO:0007669"/>
    <property type="project" value="TreeGrafter"/>
</dbReference>
<keyword evidence="8 10" id="KW-0472">Membrane</keyword>
<dbReference type="InterPro" id="IPR036291">
    <property type="entry name" value="NAD(P)-bd_dom_sf"/>
</dbReference>
<evidence type="ECO:0000259" key="11">
    <source>
        <dbReference type="Pfam" id="PF03015"/>
    </source>
</evidence>
<keyword evidence="10" id="KW-0560">Oxidoreductase</keyword>
<keyword evidence="13" id="KW-1185">Reference proteome</keyword>
<dbReference type="KEGG" id="bvk:117238480"/>
<dbReference type="Pfam" id="PF07993">
    <property type="entry name" value="NAD_binding_4"/>
    <property type="match status" value="1"/>
</dbReference>
<dbReference type="GO" id="GO:0102965">
    <property type="term" value="F:alcohol-forming long-chain fatty acyl-CoA reductase activity"/>
    <property type="evidence" value="ECO:0007669"/>
    <property type="project" value="UniProtKB-EC"/>
</dbReference>
<dbReference type="CDD" id="cd09071">
    <property type="entry name" value="FAR_C"/>
    <property type="match status" value="1"/>
</dbReference>
<evidence type="ECO:0000256" key="4">
    <source>
        <dbReference type="ARBA" id="ARBA00022692"/>
    </source>
</evidence>
<keyword evidence="6 10" id="KW-1133">Transmembrane helix</keyword>
<dbReference type="GeneID" id="117238480"/>
<dbReference type="InterPro" id="IPR013120">
    <property type="entry name" value="FAR_NAD-bd"/>
</dbReference>
<sequence>MPTDVNAKTRSKERASIAAFYAGRNIFVTGGTGFLGKVLIEKLLRSCPDVGEIFILMRPKAGLSIDDRLKKMLELPLFDRLRKERPSNLKKLIPVRGDTSVEGLGLGPVERRTITERVSVIFHVAANVRFIEDLRKDIFSNVRSTRDVCILAGAMKNLVALVHVSTAYAHVDKPVIDEVVYPALTDWRSAIRMIESLDEQTVQIFTSKYLGSMPNTYTFTKRLAEQVISDYSKDLPSVIFRPSIVISTIEDPVPGWLDNFNGPVGMMVGGGKGILRVVRLEPNVAADFLPIDLAIKVMLTAAWKRGLETITKDPSVYVYNGSSHQIHRITSKELVTMGLRLNEETPLEGIIWYPRTILTSNRLLHYVLTLLTHVLPALIIDETLNAMGRRRMLMKIHKTIYSSITQLSIFLHNEWCFHNSNMLNILTTQVPPAEREIFGYDYHHFNVEQYFKNCLIGAKRYLLKEDLTRLKQAKRYYDRMKWFDRIFSAWLIVMAIWIFCKVGIFSYFLESIHSIV</sequence>
<keyword evidence="4 10" id="KW-0812">Transmembrane</keyword>
<gene>
    <name evidence="14" type="primary">LOC117238480</name>
</gene>
<comment type="subcellular location">
    <subcellularLocation>
        <location evidence="1">Membrane</location>
        <topology evidence="1">Multi-pass membrane protein</topology>
    </subcellularLocation>
</comment>
<comment type="function">
    <text evidence="10">Catalyzes the reduction of fatty acyl-CoA to fatty alcohols.</text>
</comment>
<evidence type="ECO:0000256" key="5">
    <source>
        <dbReference type="ARBA" id="ARBA00022857"/>
    </source>
</evidence>
<evidence type="ECO:0000256" key="10">
    <source>
        <dbReference type="RuleBase" id="RU363097"/>
    </source>
</evidence>
<dbReference type="GO" id="GO:0016020">
    <property type="term" value="C:membrane"/>
    <property type="evidence" value="ECO:0007669"/>
    <property type="project" value="UniProtKB-SubCell"/>
</dbReference>
<dbReference type="SUPFAM" id="SSF51735">
    <property type="entry name" value="NAD(P)-binding Rossmann-fold domains"/>
    <property type="match status" value="1"/>
</dbReference>
<evidence type="ECO:0000256" key="7">
    <source>
        <dbReference type="ARBA" id="ARBA00023098"/>
    </source>
</evidence>
<name>A0A6J3L0Y8_9HYME</name>
<evidence type="ECO:0000256" key="2">
    <source>
        <dbReference type="ARBA" id="ARBA00005928"/>
    </source>
</evidence>
<dbReference type="GO" id="GO:0035336">
    <property type="term" value="P:long-chain fatty-acyl-CoA metabolic process"/>
    <property type="evidence" value="ECO:0007669"/>
    <property type="project" value="TreeGrafter"/>
</dbReference>
<accession>A0A6J3L0Y8</accession>
<dbReference type="AlphaFoldDB" id="A0A6J3L0Y8"/>
<comment type="similarity">
    <text evidence="2 10">Belongs to the fatty acyl-CoA reductase family.</text>
</comment>
<evidence type="ECO:0000313" key="14">
    <source>
        <dbReference type="RefSeq" id="XP_033359288.1"/>
    </source>
</evidence>
<evidence type="ECO:0000256" key="6">
    <source>
        <dbReference type="ARBA" id="ARBA00022989"/>
    </source>
</evidence>
<dbReference type="EC" id="1.2.1.84" evidence="10"/>
<feature type="domain" description="Fatty acyl-CoA reductase C-terminal" evidence="11">
    <location>
        <begin position="373"/>
        <end position="465"/>
    </location>
</feature>
<evidence type="ECO:0000256" key="1">
    <source>
        <dbReference type="ARBA" id="ARBA00004141"/>
    </source>
</evidence>
<protein>
    <recommendedName>
        <fullName evidence="10">Fatty acyl-CoA reductase</fullName>
        <ecNumber evidence="10">1.2.1.84</ecNumber>
    </recommendedName>
</protein>
<evidence type="ECO:0000259" key="12">
    <source>
        <dbReference type="Pfam" id="PF07993"/>
    </source>
</evidence>
<dbReference type="FunFam" id="3.40.50.720:FF:000143">
    <property type="entry name" value="Fatty acyl-CoA reductase"/>
    <property type="match status" value="1"/>
</dbReference>
<comment type="catalytic activity">
    <reaction evidence="9 10">
        <text>a long-chain fatty acyl-CoA + 2 NADPH + 2 H(+) = a long-chain primary fatty alcohol + 2 NADP(+) + CoA</text>
        <dbReference type="Rhea" id="RHEA:52716"/>
        <dbReference type="ChEBI" id="CHEBI:15378"/>
        <dbReference type="ChEBI" id="CHEBI:57287"/>
        <dbReference type="ChEBI" id="CHEBI:57783"/>
        <dbReference type="ChEBI" id="CHEBI:58349"/>
        <dbReference type="ChEBI" id="CHEBI:77396"/>
        <dbReference type="ChEBI" id="CHEBI:83139"/>
        <dbReference type="EC" id="1.2.1.84"/>
    </reaction>
</comment>
<dbReference type="RefSeq" id="XP_033359288.1">
    <property type="nucleotide sequence ID" value="XM_033503397.1"/>
</dbReference>
<proteinExistence type="inferred from homology"/>
<organism evidence="13 14">
    <name type="scientific">Bombus vosnesenskii</name>
    <dbReference type="NCBI Taxonomy" id="207650"/>
    <lineage>
        <taxon>Eukaryota</taxon>
        <taxon>Metazoa</taxon>
        <taxon>Ecdysozoa</taxon>
        <taxon>Arthropoda</taxon>
        <taxon>Hexapoda</taxon>
        <taxon>Insecta</taxon>
        <taxon>Pterygota</taxon>
        <taxon>Neoptera</taxon>
        <taxon>Endopterygota</taxon>
        <taxon>Hymenoptera</taxon>
        <taxon>Apocrita</taxon>
        <taxon>Aculeata</taxon>
        <taxon>Apoidea</taxon>
        <taxon>Anthophila</taxon>
        <taxon>Apidae</taxon>
        <taxon>Bombus</taxon>
        <taxon>Pyrobombus</taxon>
    </lineage>
</organism>
<dbReference type="CDD" id="cd05236">
    <property type="entry name" value="FAR-N_SDR_e"/>
    <property type="match status" value="1"/>
</dbReference>
<evidence type="ECO:0000256" key="8">
    <source>
        <dbReference type="ARBA" id="ARBA00023136"/>
    </source>
</evidence>
<dbReference type="PANTHER" id="PTHR11011">
    <property type="entry name" value="MALE STERILITY PROTEIN 2-RELATED"/>
    <property type="match status" value="1"/>
</dbReference>
<evidence type="ECO:0000256" key="9">
    <source>
        <dbReference type="ARBA" id="ARBA00052530"/>
    </source>
</evidence>
<dbReference type="PANTHER" id="PTHR11011:SF24">
    <property type="entry name" value="FATTY ACYL-COA REDUCTASE"/>
    <property type="match status" value="1"/>
</dbReference>
<keyword evidence="7 10" id="KW-0443">Lipid metabolism</keyword>
<dbReference type="Pfam" id="PF03015">
    <property type="entry name" value="Sterile"/>
    <property type="match status" value="1"/>
</dbReference>
<dbReference type="InterPro" id="IPR033640">
    <property type="entry name" value="FAR_C"/>
</dbReference>
<evidence type="ECO:0000256" key="3">
    <source>
        <dbReference type="ARBA" id="ARBA00022516"/>
    </source>
</evidence>
<dbReference type="Gene3D" id="3.40.50.720">
    <property type="entry name" value="NAD(P)-binding Rossmann-like Domain"/>
    <property type="match status" value="1"/>
</dbReference>
<feature type="domain" description="Thioester reductase (TE)" evidence="12">
    <location>
        <begin position="28"/>
        <end position="298"/>
    </location>
</feature>
<reference evidence="14" key="1">
    <citation type="submission" date="2025-08" db="UniProtKB">
        <authorList>
            <consortium name="RefSeq"/>
        </authorList>
    </citation>
    <scope>IDENTIFICATION</scope>
    <source>
        <tissue evidence="14">Muscle</tissue>
    </source>
</reference>
<keyword evidence="3 10" id="KW-0444">Lipid biosynthesis</keyword>
<dbReference type="GO" id="GO:0080019">
    <property type="term" value="F:alcohol-forming very long-chain fatty acyl-CoA reductase activity"/>
    <property type="evidence" value="ECO:0007669"/>
    <property type="project" value="InterPro"/>
</dbReference>
<feature type="transmembrane region" description="Helical" evidence="10">
    <location>
        <begin position="363"/>
        <end position="384"/>
    </location>
</feature>
<keyword evidence="5 10" id="KW-0521">NADP</keyword>
<feature type="transmembrane region" description="Helical" evidence="10">
    <location>
        <begin position="487"/>
        <end position="509"/>
    </location>
</feature>